<comment type="caution">
    <text evidence="2">The sequence shown here is derived from an EMBL/GenBank/DDBJ whole genome shotgun (WGS) entry which is preliminary data.</text>
</comment>
<sequence>MAGVFLGGVLTHIEWRLIFWVNLPPGLLTLWLVQRHFAVVPAPRQPLSLGALLGAAVVAADEAERC</sequence>
<evidence type="ECO:0000313" key="2">
    <source>
        <dbReference type="EMBL" id="MCL2894765.1"/>
    </source>
</evidence>
<accession>A0ABT0MY34</accession>
<gene>
    <name evidence="2" type="ORF">MFP26_19005</name>
</gene>
<protein>
    <recommendedName>
        <fullName evidence="1">Major facilitator superfamily (MFS) profile domain-containing protein</fullName>
    </recommendedName>
</protein>
<organism evidence="2 3">
    <name type="scientific">Brenneria tiliae</name>
    <dbReference type="NCBI Taxonomy" id="2914984"/>
    <lineage>
        <taxon>Bacteria</taxon>
        <taxon>Pseudomonadati</taxon>
        <taxon>Pseudomonadota</taxon>
        <taxon>Gammaproteobacteria</taxon>
        <taxon>Enterobacterales</taxon>
        <taxon>Pectobacteriaceae</taxon>
        <taxon>Brenneria</taxon>
    </lineage>
</organism>
<reference evidence="2 3" key="1">
    <citation type="submission" date="2022-02" db="EMBL/GenBank/DDBJ databases">
        <title>Description of Brenneria tiliae sp. nov. isolated from symptomatic Tilia x moltkei and Tilia x europaea trees in the UK.</title>
        <authorList>
            <person name="Kile H."/>
        </authorList>
    </citation>
    <scope>NUCLEOTIDE SEQUENCE [LARGE SCALE GENOMIC DNA]</scope>
    <source>
        <strain evidence="2 3">MC1SB4.1</strain>
    </source>
</reference>
<dbReference type="EMBL" id="JAKPBZ010000115">
    <property type="protein sequence ID" value="MCL2894765.1"/>
    <property type="molecule type" value="Genomic_DNA"/>
</dbReference>
<evidence type="ECO:0000259" key="1">
    <source>
        <dbReference type="PROSITE" id="PS50850"/>
    </source>
</evidence>
<feature type="domain" description="Major facilitator superfamily (MFS) profile" evidence="1">
    <location>
        <begin position="1"/>
        <end position="66"/>
    </location>
</feature>
<proteinExistence type="predicted"/>
<dbReference type="Proteomes" id="UP001203069">
    <property type="component" value="Unassembled WGS sequence"/>
</dbReference>
<evidence type="ECO:0000313" key="3">
    <source>
        <dbReference type="Proteomes" id="UP001203069"/>
    </source>
</evidence>
<keyword evidence="3" id="KW-1185">Reference proteome</keyword>
<name>A0ABT0MY34_9GAMM</name>
<dbReference type="RefSeq" id="WP_249245861.1">
    <property type="nucleotide sequence ID" value="NZ_JAKPBZ010000115.1"/>
</dbReference>
<dbReference type="PROSITE" id="PS50850">
    <property type="entry name" value="MFS"/>
    <property type="match status" value="1"/>
</dbReference>
<dbReference type="InterPro" id="IPR020846">
    <property type="entry name" value="MFS_dom"/>
</dbReference>